<dbReference type="Proteomes" id="UP000249016">
    <property type="component" value="Unassembled WGS sequence"/>
</dbReference>
<dbReference type="EMBL" id="QLII01000001">
    <property type="protein sequence ID" value="RAI76933.1"/>
    <property type="molecule type" value="Genomic_DNA"/>
</dbReference>
<gene>
    <name evidence="1" type="ORF">HMF3257_27115</name>
</gene>
<organism evidence="1 2">
    <name type="scientific">Spirosoma telluris</name>
    <dbReference type="NCBI Taxonomy" id="2183553"/>
    <lineage>
        <taxon>Bacteria</taxon>
        <taxon>Pseudomonadati</taxon>
        <taxon>Bacteroidota</taxon>
        <taxon>Cytophagia</taxon>
        <taxon>Cytophagales</taxon>
        <taxon>Cytophagaceae</taxon>
        <taxon>Spirosoma</taxon>
    </lineage>
</organism>
<comment type="caution">
    <text evidence="1">The sequence shown here is derived from an EMBL/GenBank/DDBJ whole genome shotgun (WGS) entry which is preliminary data.</text>
</comment>
<proteinExistence type="predicted"/>
<protein>
    <submittedName>
        <fullName evidence="1">SprT domain-containing protein</fullName>
    </submittedName>
</protein>
<sequence length="208" mass="23975">MTDVFTTHIPPMAVEYCHQLLQYYKFRFRVVKPRRTRLGDFRVLPLNQTQITVNANLNPYSFLITYVHEVAHAAVHQQSIIQRRRRLKPHGKAWQTAFQQLMQPLLIEAIFPAIILRPLKHYMANPGATTYSHPELMLALRQFDAGANEAVPTNRVLLSDVLEGDVFQLAQKTYVRGTLRRTRVVCKEVKSGKSYAILAHAWVNINVD</sequence>
<dbReference type="OrthoDB" id="267364at2"/>
<dbReference type="AlphaFoldDB" id="A0A327NQE0"/>
<reference evidence="1 2" key="1">
    <citation type="submission" date="2018-06" db="EMBL/GenBank/DDBJ databases">
        <title>Spirosoma sp. HMF3257 Genome sequencing and assembly.</title>
        <authorList>
            <person name="Kang H."/>
            <person name="Cha I."/>
            <person name="Kim H."/>
            <person name="Kang J."/>
            <person name="Joh K."/>
        </authorList>
    </citation>
    <scope>NUCLEOTIDE SEQUENCE [LARGE SCALE GENOMIC DNA]</scope>
    <source>
        <strain evidence="1 2">HMF3257</strain>
    </source>
</reference>
<accession>A0A327NQE0</accession>
<evidence type="ECO:0000313" key="2">
    <source>
        <dbReference type="Proteomes" id="UP000249016"/>
    </source>
</evidence>
<name>A0A327NQE0_9BACT</name>
<evidence type="ECO:0000313" key="1">
    <source>
        <dbReference type="EMBL" id="RAI76933.1"/>
    </source>
</evidence>
<keyword evidence="2" id="KW-1185">Reference proteome</keyword>